<feature type="region of interest" description="Disordered" evidence="1">
    <location>
        <begin position="25"/>
        <end position="47"/>
    </location>
</feature>
<dbReference type="EMBL" id="BLPG01000001">
    <property type="protein sequence ID" value="GFJ92210.1"/>
    <property type="molecule type" value="Genomic_DNA"/>
</dbReference>
<sequence>MRLTDRIPGPSVCDPDAFRALAGLTPTDRSVTKPEPLPAGPAHAGTNGNVAVAVAKTNASTRQARRVKPE</sequence>
<accession>A0A6V8L9C2</accession>
<name>A0A6V8L9C2_9ACTN</name>
<evidence type="ECO:0000313" key="2">
    <source>
        <dbReference type="EMBL" id="GFJ92210.1"/>
    </source>
</evidence>
<reference evidence="2 3" key="1">
    <citation type="submission" date="2020-03" db="EMBL/GenBank/DDBJ databases">
        <title>Whole genome shotgun sequence of Phytohabitans rumicis NBRC 108638.</title>
        <authorList>
            <person name="Komaki H."/>
            <person name="Tamura T."/>
        </authorList>
    </citation>
    <scope>NUCLEOTIDE SEQUENCE [LARGE SCALE GENOMIC DNA]</scope>
    <source>
        <strain evidence="2 3">NBRC 108638</strain>
    </source>
</reference>
<keyword evidence="3" id="KW-1185">Reference proteome</keyword>
<reference evidence="2 3" key="2">
    <citation type="submission" date="2020-03" db="EMBL/GenBank/DDBJ databases">
        <authorList>
            <person name="Ichikawa N."/>
            <person name="Kimura A."/>
            <person name="Kitahashi Y."/>
            <person name="Uohara A."/>
        </authorList>
    </citation>
    <scope>NUCLEOTIDE SEQUENCE [LARGE SCALE GENOMIC DNA]</scope>
    <source>
        <strain evidence="2 3">NBRC 108638</strain>
    </source>
</reference>
<comment type="caution">
    <text evidence="2">The sequence shown here is derived from an EMBL/GenBank/DDBJ whole genome shotgun (WGS) entry which is preliminary data.</text>
</comment>
<evidence type="ECO:0000313" key="3">
    <source>
        <dbReference type="Proteomes" id="UP000482960"/>
    </source>
</evidence>
<proteinExistence type="predicted"/>
<organism evidence="2 3">
    <name type="scientific">Phytohabitans rumicis</name>
    <dbReference type="NCBI Taxonomy" id="1076125"/>
    <lineage>
        <taxon>Bacteria</taxon>
        <taxon>Bacillati</taxon>
        <taxon>Actinomycetota</taxon>
        <taxon>Actinomycetes</taxon>
        <taxon>Micromonosporales</taxon>
        <taxon>Micromonosporaceae</taxon>
    </lineage>
</organism>
<gene>
    <name evidence="2" type="ORF">Prum_058520</name>
</gene>
<dbReference type="Proteomes" id="UP000482960">
    <property type="component" value="Unassembled WGS sequence"/>
</dbReference>
<protein>
    <submittedName>
        <fullName evidence="2">Uncharacterized protein</fullName>
    </submittedName>
</protein>
<dbReference type="AlphaFoldDB" id="A0A6V8L9C2"/>
<evidence type="ECO:0000256" key="1">
    <source>
        <dbReference type="SAM" id="MobiDB-lite"/>
    </source>
</evidence>